<proteinExistence type="predicted"/>
<evidence type="ECO:0000259" key="1">
    <source>
        <dbReference type="Pfam" id="PF02627"/>
    </source>
</evidence>
<evidence type="ECO:0000313" key="2">
    <source>
        <dbReference type="EMBL" id="VAX40991.1"/>
    </source>
</evidence>
<gene>
    <name evidence="2" type="ORF">MNBD_PLANCTO02-2879</name>
</gene>
<dbReference type="Pfam" id="PF02627">
    <property type="entry name" value="CMD"/>
    <property type="match status" value="1"/>
</dbReference>
<organism evidence="2">
    <name type="scientific">hydrothermal vent metagenome</name>
    <dbReference type="NCBI Taxonomy" id="652676"/>
    <lineage>
        <taxon>unclassified sequences</taxon>
        <taxon>metagenomes</taxon>
        <taxon>ecological metagenomes</taxon>
    </lineage>
</organism>
<dbReference type="SUPFAM" id="SSF69118">
    <property type="entry name" value="AhpD-like"/>
    <property type="match status" value="1"/>
</dbReference>
<accession>A0A3B1DQ61</accession>
<protein>
    <recommendedName>
        <fullName evidence="1">Carboxymuconolactone decarboxylase-like domain-containing protein</fullName>
    </recommendedName>
</protein>
<reference evidence="2" key="1">
    <citation type="submission" date="2018-06" db="EMBL/GenBank/DDBJ databases">
        <authorList>
            <person name="Zhirakovskaya E."/>
        </authorList>
    </citation>
    <scope>NUCLEOTIDE SEQUENCE</scope>
</reference>
<dbReference type="PANTHER" id="PTHR33930:SF2">
    <property type="entry name" value="BLR3452 PROTEIN"/>
    <property type="match status" value="1"/>
</dbReference>
<sequence>MSQDLPPSIVQQFAEKQPDVWNSYNQLSDAVSQSGPLETKTQRLLKLAIAIGIGREGAVRAHTRRGLRAGLSSEELQQTALLGITTIGWSGAFAAHCWIEEEIARFDKTNDE</sequence>
<dbReference type="PANTHER" id="PTHR33930">
    <property type="entry name" value="ALKYL HYDROPEROXIDE REDUCTASE AHPD"/>
    <property type="match status" value="1"/>
</dbReference>
<dbReference type="InterPro" id="IPR003779">
    <property type="entry name" value="CMD-like"/>
</dbReference>
<dbReference type="AlphaFoldDB" id="A0A3B1DQ61"/>
<dbReference type="EMBL" id="UOGL01000502">
    <property type="protein sequence ID" value="VAX40991.1"/>
    <property type="molecule type" value="Genomic_DNA"/>
</dbReference>
<name>A0A3B1DQ61_9ZZZZ</name>
<dbReference type="Gene3D" id="1.20.1290.10">
    <property type="entry name" value="AhpD-like"/>
    <property type="match status" value="1"/>
</dbReference>
<feature type="domain" description="Carboxymuconolactone decarboxylase-like" evidence="1">
    <location>
        <begin position="18"/>
        <end position="96"/>
    </location>
</feature>
<dbReference type="GO" id="GO:0051920">
    <property type="term" value="F:peroxiredoxin activity"/>
    <property type="evidence" value="ECO:0007669"/>
    <property type="project" value="InterPro"/>
</dbReference>
<dbReference type="InterPro" id="IPR029032">
    <property type="entry name" value="AhpD-like"/>
</dbReference>